<organism evidence="4 5">
    <name type="scientific">Hymenobacter setariae</name>
    <dbReference type="NCBI Taxonomy" id="2594794"/>
    <lineage>
        <taxon>Bacteria</taxon>
        <taxon>Pseudomonadati</taxon>
        <taxon>Bacteroidota</taxon>
        <taxon>Cytophagia</taxon>
        <taxon>Cytophagales</taxon>
        <taxon>Hymenobacteraceae</taxon>
        <taxon>Hymenobacter</taxon>
    </lineage>
</organism>
<reference evidence="4 5" key="1">
    <citation type="submission" date="2019-07" db="EMBL/GenBank/DDBJ databases">
        <title>Hymenobacter sp. straun FUR1 Genome sequencing and assembly.</title>
        <authorList>
            <person name="Chhetri G."/>
        </authorList>
    </citation>
    <scope>NUCLEOTIDE SEQUENCE [LARGE SCALE GENOMIC DNA]</scope>
    <source>
        <strain evidence="4 5">Fur1</strain>
    </source>
</reference>
<comment type="caution">
    <text evidence="4">The sequence shown here is derived from an EMBL/GenBank/DDBJ whole genome shotgun (WGS) entry which is preliminary data.</text>
</comment>
<feature type="domain" description="Outer membrane protein beta-barrel" evidence="3">
    <location>
        <begin position="8"/>
        <end position="210"/>
    </location>
</feature>
<sequence>MRKILLFSGLASLPLLGAAQSTTSRLYVGAGATVLTGKPFHTDSRSEAGPALTVGMQFTPRVALQLSGTYTWRNSSDSYPVYYLGGTTPDATFAYETRSKLFTFPLLLRATLTDPAKPLHVDVLGGLMWLHSTAHASSSLTYQGRIVDGDSYNASDNSFSFVLGPALRYRLVPRVELVLNTLVNVGLNGNYNSFDDRLFSNVLVGVHYNFGE</sequence>
<feature type="chain" id="PRO_5035265146" evidence="2">
    <location>
        <begin position="18"/>
        <end position="212"/>
    </location>
</feature>
<proteinExistence type="predicted"/>
<feature type="signal peptide" evidence="2">
    <location>
        <begin position="1"/>
        <end position="17"/>
    </location>
</feature>
<dbReference type="SUPFAM" id="SSF56925">
    <property type="entry name" value="OMPA-like"/>
    <property type="match status" value="1"/>
</dbReference>
<dbReference type="Pfam" id="PF13505">
    <property type="entry name" value="OMP_b-brl"/>
    <property type="match status" value="1"/>
</dbReference>
<evidence type="ECO:0000256" key="2">
    <source>
        <dbReference type="SAM" id="SignalP"/>
    </source>
</evidence>
<name>A0A558BQ33_9BACT</name>
<evidence type="ECO:0000259" key="3">
    <source>
        <dbReference type="Pfam" id="PF13505"/>
    </source>
</evidence>
<dbReference type="EMBL" id="VMRJ01000005">
    <property type="protein sequence ID" value="TVT38585.1"/>
    <property type="molecule type" value="Genomic_DNA"/>
</dbReference>
<keyword evidence="1 2" id="KW-0732">Signal</keyword>
<protein>
    <submittedName>
        <fullName evidence="4">Porin family protein</fullName>
    </submittedName>
</protein>
<gene>
    <name evidence="4" type="ORF">FNT36_20610</name>
</gene>
<dbReference type="InterPro" id="IPR011250">
    <property type="entry name" value="OMP/PagP_B-barrel"/>
</dbReference>
<evidence type="ECO:0000256" key="1">
    <source>
        <dbReference type="ARBA" id="ARBA00022729"/>
    </source>
</evidence>
<dbReference type="Gene3D" id="2.40.160.20">
    <property type="match status" value="1"/>
</dbReference>
<evidence type="ECO:0000313" key="5">
    <source>
        <dbReference type="Proteomes" id="UP000317624"/>
    </source>
</evidence>
<keyword evidence="5" id="KW-1185">Reference proteome</keyword>
<dbReference type="AlphaFoldDB" id="A0A558BQ33"/>
<dbReference type="InterPro" id="IPR027385">
    <property type="entry name" value="Beta-barrel_OMP"/>
</dbReference>
<dbReference type="OrthoDB" id="880426at2"/>
<accession>A0A558BQ33</accession>
<dbReference type="RefSeq" id="WP_144851602.1">
    <property type="nucleotide sequence ID" value="NZ_VMRJ01000005.1"/>
</dbReference>
<dbReference type="Proteomes" id="UP000317624">
    <property type="component" value="Unassembled WGS sequence"/>
</dbReference>
<evidence type="ECO:0000313" key="4">
    <source>
        <dbReference type="EMBL" id="TVT38585.1"/>
    </source>
</evidence>